<organism evidence="7 8">
    <name type="scientific">Histidinibacterium aquaticum</name>
    <dbReference type="NCBI Taxonomy" id="2613962"/>
    <lineage>
        <taxon>Bacteria</taxon>
        <taxon>Pseudomonadati</taxon>
        <taxon>Pseudomonadota</taxon>
        <taxon>Alphaproteobacteria</taxon>
        <taxon>Rhodobacterales</taxon>
        <taxon>Paracoccaceae</taxon>
        <taxon>Histidinibacterium</taxon>
    </lineage>
</organism>
<dbReference type="Gene3D" id="1.10.760.10">
    <property type="entry name" value="Cytochrome c-like domain"/>
    <property type="match status" value="1"/>
</dbReference>
<sequence length="166" mass="18072">MRRLGIFLALIFAFGASVAVAHWAVARPGHEDPVGEIFADWNDRLAAFNDWRRAQSDNRPDWQDARHQVLNGDAETGARLIADYGCGACHTIPGIAWANGSVGPRLAGFADRAYVGGVLPNEPGDLVRWLIDPTIYAPDTAMPDLGVTEPEAEHMAAYLYTLGTDR</sequence>
<dbReference type="Proteomes" id="UP000326554">
    <property type="component" value="Unassembled WGS sequence"/>
</dbReference>
<accession>A0A5J5GHG6</accession>
<dbReference type="GO" id="GO:0020037">
    <property type="term" value="F:heme binding"/>
    <property type="evidence" value="ECO:0007669"/>
    <property type="project" value="InterPro"/>
</dbReference>
<evidence type="ECO:0000256" key="5">
    <source>
        <dbReference type="SAM" id="SignalP"/>
    </source>
</evidence>
<evidence type="ECO:0000256" key="2">
    <source>
        <dbReference type="ARBA" id="ARBA00022723"/>
    </source>
</evidence>
<evidence type="ECO:0000313" key="8">
    <source>
        <dbReference type="Proteomes" id="UP000326554"/>
    </source>
</evidence>
<dbReference type="SUPFAM" id="SSF46626">
    <property type="entry name" value="Cytochrome c"/>
    <property type="match status" value="1"/>
</dbReference>
<keyword evidence="5" id="KW-0732">Signal</keyword>
<feature type="signal peptide" evidence="5">
    <location>
        <begin position="1"/>
        <end position="21"/>
    </location>
</feature>
<feature type="domain" description="Cytochrome c" evidence="6">
    <location>
        <begin position="72"/>
        <end position="163"/>
    </location>
</feature>
<dbReference type="GO" id="GO:0009055">
    <property type="term" value="F:electron transfer activity"/>
    <property type="evidence" value="ECO:0007669"/>
    <property type="project" value="InterPro"/>
</dbReference>
<dbReference type="InterPro" id="IPR036909">
    <property type="entry name" value="Cyt_c-like_dom_sf"/>
</dbReference>
<evidence type="ECO:0000259" key="6">
    <source>
        <dbReference type="PROSITE" id="PS51007"/>
    </source>
</evidence>
<evidence type="ECO:0000256" key="4">
    <source>
        <dbReference type="PROSITE-ProRule" id="PRU00433"/>
    </source>
</evidence>
<evidence type="ECO:0000313" key="7">
    <source>
        <dbReference type="EMBL" id="KAA9007158.1"/>
    </source>
</evidence>
<keyword evidence="8" id="KW-1185">Reference proteome</keyword>
<keyword evidence="1 4" id="KW-0349">Heme</keyword>
<dbReference type="EMBL" id="VYQE01000004">
    <property type="protein sequence ID" value="KAA9007158.1"/>
    <property type="molecule type" value="Genomic_DNA"/>
</dbReference>
<evidence type="ECO:0000256" key="1">
    <source>
        <dbReference type="ARBA" id="ARBA00022617"/>
    </source>
</evidence>
<gene>
    <name evidence="7" type="ORF">F3S47_14360</name>
</gene>
<dbReference type="InterPro" id="IPR009056">
    <property type="entry name" value="Cyt_c-like_dom"/>
</dbReference>
<dbReference type="GO" id="GO:0046872">
    <property type="term" value="F:metal ion binding"/>
    <property type="evidence" value="ECO:0007669"/>
    <property type="project" value="UniProtKB-KW"/>
</dbReference>
<proteinExistence type="predicted"/>
<dbReference type="RefSeq" id="WP_150445966.1">
    <property type="nucleotide sequence ID" value="NZ_VYQE01000004.1"/>
</dbReference>
<name>A0A5J5GHG6_9RHOB</name>
<protein>
    <submittedName>
        <fullName evidence="7">C-type cytochrome</fullName>
    </submittedName>
</protein>
<evidence type="ECO:0000256" key="3">
    <source>
        <dbReference type="ARBA" id="ARBA00023004"/>
    </source>
</evidence>
<feature type="chain" id="PRO_5023867653" evidence="5">
    <location>
        <begin position="22"/>
        <end position="166"/>
    </location>
</feature>
<reference evidence="7 8" key="1">
    <citation type="submission" date="2019-09" db="EMBL/GenBank/DDBJ databases">
        <authorList>
            <person name="Park J.-S."/>
            <person name="Choi H.-J."/>
        </authorList>
    </citation>
    <scope>NUCLEOTIDE SEQUENCE [LARGE SCALE GENOMIC DNA]</scope>
    <source>
        <strain evidence="7 8">176SS1-4</strain>
    </source>
</reference>
<dbReference type="AlphaFoldDB" id="A0A5J5GHG6"/>
<keyword evidence="3 4" id="KW-0408">Iron</keyword>
<keyword evidence="2 4" id="KW-0479">Metal-binding</keyword>
<comment type="caution">
    <text evidence="7">The sequence shown here is derived from an EMBL/GenBank/DDBJ whole genome shotgun (WGS) entry which is preliminary data.</text>
</comment>
<dbReference type="PROSITE" id="PS51007">
    <property type="entry name" value="CYTC"/>
    <property type="match status" value="1"/>
</dbReference>